<dbReference type="GO" id="GO:0004559">
    <property type="term" value="F:alpha-mannosidase activity"/>
    <property type="evidence" value="ECO:0007669"/>
    <property type="project" value="InterPro"/>
</dbReference>
<dbReference type="Proteomes" id="UP000324233">
    <property type="component" value="Chromosome"/>
</dbReference>
<dbReference type="Pfam" id="PF17677">
    <property type="entry name" value="Glyco_hydro38C2"/>
    <property type="match status" value="1"/>
</dbReference>
<evidence type="ECO:0000259" key="2">
    <source>
        <dbReference type="Pfam" id="PF01074"/>
    </source>
</evidence>
<dbReference type="PANTHER" id="PTHR46017">
    <property type="entry name" value="ALPHA-MANNOSIDASE 2C1"/>
    <property type="match status" value="1"/>
</dbReference>
<protein>
    <submittedName>
        <fullName evidence="4">Uncharacterized protein</fullName>
    </submittedName>
</protein>
<dbReference type="CDD" id="cd10791">
    <property type="entry name" value="GH38N_AMII_like_1"/>
    <property type="match status" value="1"/>
</dbReference>
<dbReference type="InterPro" id="IPR000602">
    <property type="entry name" value="Glyco_hydro_38_N"/>
</dbReference>
<name>A0A5B9W1G6_9BACT</name>
<dbReference type="EMBL" id="CP042997">
    <property type="protein sequence ID" value="QEH34492.1"/>
    <property type="molecule type" value="Genomic_DNA"/>
</dbReference>
<evidence type="ECO:0000259" key="3">
    <source>
        <dbReference type="Pfam" id="PF17677"/>
    </source>
</evidence>
<evidence type="ECO:0000313" key="4">
    <source>
        <dbReference type="EMBL" id="QEH34492.1"/>
    </source>
</evidence>
<dbReference type="GO" id="GO:0006013">
    <property type="term" value="P:mannose metabolic process"/>
    <property type="evidence" value="ECO:0007669"/>
    <property type="project" value="InterPro"/>
</dbReference>
<reference evidence="4 5" key="1">
    <citation type="submission" date="2019-08" db="EMBL/GenBank/DDBJ databases">
        <title>Deep-cultivation of Planctomycetes and their phenomic and genomic characterization uncovers novel biology.</title>
        <authorList>
            <person name="Wiegand S."/>
            <person name="Jogler M."/>
            <person name="Boedeker C."/>
            <person name="Pinto D."/>
            <person name="Vollmers J."/>
            <person name="Rivas-Marin E."/>
            <person name="Kohn T."/>
            <person name="Peeters S.H."/>
            <person name="Heuer A."/>
            <person name="Rast P."/>
            <person name="Oberbeckmann S."/>
            <person name="Bunk B."/>
            <person name="Jeske O."/>
            <person name="Meyerdierks A."/>
            <person name="Storesund J.E."/>
            <person name="Kallscheuer N."/>
            <person name="Luecker S."/>
            <person name="Lage O.M."/>
            <person name="Pohl T."/>
            <person name="Merkel B.J."/>
            <person name="Hornburger P."/>
            <person name="Mueller R.-W."/>
            <person name="Bruemmer F."/>
            <person name="Labrenz M."/>
            <person name="Spormann A.M."/>
            <person name="Op den Camp H."/>
            <person name="Overmann J."/>
            <person name="Amann R."/>
            <person name="Jetten M.S.M."/>
            <person name="Mascher T."/>
            <person name="Medema M.H."/>
            <person name="Devos D.P."/>
            <person name="Kaster A.-K."/>
            <person name="Ovreas L."/>
            <person name="Rohde M."/>
            <person name="Galperin M.Y."/>
            <person name="Jogler C."/>
        </authorList>
    </citation>
    <scope>NUCLEOTIDE SEQUENCE [LARGE SCALE GENOMIC DNA]</scope>
    <source>
        <strain evidence="4 5">OJF2</strain>
    </source>
</reference>
<dbReference type="RefSeq" id="WP_168221804.1">
    <property type="nucleotide sequence ID" value="NZ_CP042997.1"/>
</dbReference>
<dbReference type="AlphaFoldDB" id="A0A5B9W1G6"/>
<dbReference type="InterPro" id="IPR027291">
    <property type="entry name" value="Glyco_hydro_38_N_sf"/>
</dbReference>
<accession>A0A5B9W1G6</accession>
<dbReference type="SUPFAM" id="SSF88713">
    <property type="entry name" value="Glycoside hydrolase/deacetylase"/>
    <property type="match status" value="1"/>
</dbReference>
<feature type="chain" id="PRO_5023098000" evidence="1">
    <location>
        <begin position="34"/>
        <end position="886"/>
    </location>
</feature>
<proteinExistence type="predicted"/>
<gene>
    <name evidence="4" type="ORF">OJF2_30310</name>
</gene>
<organism evidence="4 5">
    <name type="scientific">Aquisphaera giovannonii</name>
    <dbReference type="NCBI Taxonomy" id="406548"/>
    <lineage>
        <taxon>Bacteria</taxon>
        <taxon>Pseudomonadati</taxon>
        <taxon>Planctomycetota</taxon>
        <taxon>Planctomycetia</taxon>
        <taxon>Isosphaerales</taxon>
        <taxon>Isosphaeraceae</taxon>
        <taxon>Aquisphaera</taxon>
    </lineage>
</organism>
<dbReference type="KEGG" id="agv:OJF2_30310"/>
<feature type="signal peptide" evidence="1">
    <location>
        <begin position="1"/>
        <end position="33"/>
    </location>
</feature>
<dbReference type="InterPro" id="IPR041147">
    <property type="entry name" value="GH38_C"/>
</dbReference>
<dbReference type="InterPro" id="IPR011013">
    <property type="entry name" value="Gal_mutarotase_sf_dom"/>
</dbReference>
<evidence type="ECO:0000313" key="5">
    <source>
        <dbReference type="Proteomes" id="UP000324233"/>
    </source>
</evidence>
<dbReference type="Gene3D" id="3.20.110.10">
    <property type="entry name" value="Glycoside hydrolase 38, N terminal domain"/>
    <property type="match status" value="1"/>
</dbReference>
<dbReference type="Pfam" id="PF01074">
    <property type="entry name" value="Glyco_hydro_38N"/>
    <property type="match status" value="1"/>
</dbReference>
<feature type="domain" description="Glycoside hydrolase family 38 N-terminal" evidence="2">
    <location>
        <begin position="47"/>
        <end position="319"/>
    </location>
</feature>
<sequence precursor="true">MSIGKTFALGARTRAAAVLAALATLALAATARAGDGPSAPGSPRKLTVYIVPHSHTDIGYTEVQTQIERKQVDNLLQGIALAKRTAGYPEGSRFVWNVEVLWAADLFLHRLGEAQKAEFLDAVRRGHVALHGMYLNELTGLCRTEELLRLFREATKLADLTGVPIDAAMISDVPGYTWGTVTAMSQAGIRYFAAAPNYIDRIGGTLQKWENRPFYWASPSGKEKVLVWIPTKGYALSHLIHELSPKFVAEYTADLEKAAYPYDIAYLRWSGHGDNATPDPGICESVKKWNAEHEWPKFRISSTSEAFRAFEARYGDKLPVVRGDWTPYWEDGAASSALETSLNRWAADRLTQAETLWSLIDPAGYPARAFDAAWKDVLLYSEHTWGAHCSITEPSIPLTQDQWRMKSSYAAGADIRSREFVDQVFARRARPGDDEAALSSDVDVYNTSSWTRTDLVVVPKILSTVSNRMDRVLDDRGRPVPSQRLSGGDLVFVATDVPPLSGRRYTISPGPAAPMPAGGAVASAKDGVLDNGLLQARIDPHSGGVSEVHARGIGGNLVDPSSGHQANEYLYFNGDDLKGVKTAGAPTIKVVDDGPIVAAIVVDSAAPGCHSLRREVRVIAGLDRVEMANTVDKKRLEAASYMAKEGKESVNFAFPLHVPGGKMLLDLPVGAIRPEVDQIPGACKNDIPIGRWADVSNPAAGVTWATLDAPLVQLGELSGRLLNSIQKPELWRQTIEPTQHLYSWVMNNHWHTNYRAYQEGPVIFRYALRPHGSPDPAAASRFATGLSQPLVATLARGPRPTGMPLFTVSGEGVNVVALKPSDDGKAWIVRLYGASGEDRTVDLKWTDPAPRKTWLSNTTEKPLSEQDGPIAVPGWGIVTLRVERAG</sequence>
<keyword evidence="5" id="KW-1185">Reference proteome</keyword>
<dbReference type="GO" id="GO:0030246">
    <property type="term" value="F:carbohydrate binding"/>
    <property type="evidence" value="ECO:0007669"/>
    <property type="project" value="InterPro"/>
</dbReference>
<dbReference type="InterPro" id="IPR011330">
    <property type="entry name" value="Glyco_hydro/deAcase_b/a-brl"/>
</dbReference>
<dbReference type="Gene3D" id="2.70.98.30">
    <property type="entry name" value="Golgi alpha-mannosidase II, domain 4"/>
    <property type="match status" value="1"/>
</dbReference>
<dbReference type="GO" id="GO:0009313">
    <property type="term" value="P:oligosaccharide catabolic process"/>
    <property type="evidence" value="ECO:0007669"/>
    <property type="project" value="TreeGrafter"/>
</dbReference>
<evidence type="ECO:0000256" key="1">
    <source>
        <dbReference type="SAM" id="SignalP"/>
    </source>
</evidence>
<keyword evidence="1" id="KW-0732">Signal</keyword>
<feature type="domain" description="Glycosyl hydrolases family 38 C-terminal" evidence="3">
    <location>
        <begin position="813"/>
        <end position="877"/>
    </location>
</feature>
<dbReference type="SUPFAM" id="SSF74650">
    <property type="entry name" value="Galactose mutarotase-like"/>
    <property type="match status" value="1"/>
</dbReference>
<dbReference type="PANTHER" id="PTHR46017:SF1">
    <property type="entry name" value="ALPHA-MANNOSIDASE 2C1"/>
    <property type="match status" value="1"/>
</dbReference>